<feature type="domain" description="Lipoyl-binding" evidence="8">
    <location>
        <begin position="2"/>
        <end position="77"/>
    </location>
</feature>
<keyword evidence="3 6" id="KW-0808">Transferase</keyword>
<feature type="region of interest" description="Disordered" evidence="7">
    <location>
        <begin position="282"/>
        <end position="324"/>
    </location>
</feature>
<dbReference type="Pfam" id="PF02817">
    <property type="entry name" value="E3_binding"/>
    <property type="match status" value="1"/>
</dbReference>
<dbReference type="PROSITE" id="PS50968">
    <property type="entry name" value="BIOTINYL_LIPOYL"/>
    <property type="match status" value="2"/>
</dbReference>
<reference evidence="10 11" key="1">
    <citation type="submission" date="2020-07" db="EMBL/GenBank/DDBJ databases">
        <title>Facklamia lactis sp. nov., isolated from raw milk.</title>
        <authorList>
            <person name="Doll E.V."/>
            <person name="Huptas C."/>
            <person name="Staib L."/>
            <person name="Wenning M."/>
            <person name="Scherer S."/>
        </authorList>
    </citation>
    <scope>NUCLEOTIDE SEQUENCE [LARGE SCALE GENOMIC DNA]</scope>
    <source>
        <strain evidence="10 11">DSM 111018</strain>
    </source>
</reference>
<feature type="compositionally biased region" description="Low complexity" evidence="7">
    <location>
        <begin position="92"/>
        <end position="101"/>
    </location>
</feature>
<dbReference type="Pfam" id="PF00198">
    <property type="entry name" value="2-oxoacid_dh"/>
    <property type="match status" value="1"/>
</dbReference>
<evidence type="ECO:0000259" key="8">
    <source>
        <dbReference type="PROSITE" id="PS50968"/>
    </source>
</evidence>
<feature type="region of interest" description="Disordered" evidence="7">
    <location>
        <begin position="82"/>
        <end position="101"/>
    </location>
</feature>
<evidence type="ECO:0000313" key="10">
    <source>
        <dbReference type="EMBL" id="MBG9986643.1"/>
    </source>
</evidence>
<keyword evidence="5 6" id="KW-0012">Acyltransferase</keyword>
<dbReference type="PANTHER" id="PTHR43178">
    <property type="entry name" value="DIHYDROLIPOAMIDE ACETYLTRANSFERASE COMPONENT OF PYRUVATE DEHYDROGENASE COMPLEX"/>
    <property type="match status" value="1"/>
</dbReference>
<proteinExistence type="inferred from homology"/>
<dbReference type="Pfam" id="PF00364">
    <property type="entry name" value="Biotin_lipoyl"/>
    <property type="match status" value="2"/>
</dbReference>
<comment type="caution">
    <text evidence="10">The sequence shown here is derived from an EMBL/GenBank/DDBJ whole genome shotgun (WGS) entry which is preliminary data.</text>
</comment>
<dbReference type="SUPFAM" id="SSF47005">
    <property type="entry name" value="Peripheral subunit-binding domain of 2-oxo acid dehydrogenase complex"/>
    <property type="match status" value="1"/>
</dbReference>
<dbReference type="InterPro" id="IPR001078">
    <property type="entry name" value="2-oxoacid_DH_actylTfrase"/>
</dbReference>
<evidence type="ECO:0000256" key="3">
    <source>
        <dbReference type="ARBA" id="ARBA00022679"/>
    </source>
</evidence>
<dbReference type="PROSITE" id="PS51826">
    <property type="entry name" value="PSBD"/>
    <property type="match status" value="1"/>
</dbReference>
<evidence type="ECO:0000256" key="1">
    <source>
        <dbReference type="ARBA" id="ARBA00001938"/>
    </source>
</evidence>
<dbReference type="PROSITE" id="PS00189">
    <property type="entry name" value="LIPOYL"/>
    <property type="match status" value="2"/>
</dbReference>
<keyword evidence="4 6" id="KW-0450">Lipoyl</keyword>
<dbReference type="InterPro" id="IPR004167">
    <property type="entry name" value="PSBD"/>
</dbReference>
<evidence type="ECO:0000256" key="6">
    <source>
        <dbReference type="RuleBase" id="RU003423"/>
    </source>
</evidence>
<name>A0ABS0LR68_9LACT</name>
<evidence type="ECO:0000256" key="7">
    <source>
        <dbReference type="SAM" id="MobiDB-lite"/>
    </source>
</evidence>
<sequence>MAFQFKLPALGEGIMEGEIVSWAVKEGDQVNEDETLVEVQNDKSVEELPSPVSGKVKKIHVEAGQVATLGQVIVEIEAPGYENEEAPEVEETPAAPAGEPSESVVAEAKETKNTGGFFQFKLPALGEGIMEGEIVSWAVKEGDTIKEDDTLVEIQNDKSVEELPSPVSGEIKKIHVPAGQIAQLGQVIVDIDSPDHNGSSEEEGEAIANSFDDAAAPAEKNPTETVSVVDTAPSQGLSEEEAANRRVLAMPSVRKLARDNGIDITRVPGSGKNGRITAEDVQNFNPSASSVTEDSRQTSETETNNQKVEATPSVQADGETSMSAQSQAVVKPFVSSQAEREERVALSGTRAAIAKAMVNSKHTAPHVTLFDEVEVSKLWDHRKKYKEIAAENNVKLTFLPYVVKALIAAAKKYPVINATIDDLSSEIVYKNYYNVGIATDTDRGLYVPNIKDANTKNMFQIANEIVELSGKAHDGSLPMSEMSEGTITISNIGSAGGKWFSPIINHPEVAILGFGSIVQQPIVNEKGELAVGRVCKLSLSFDHRIVDGATAQRALNEVKRFLADPELLLMEG</sequence>
<dbReference type="PANTHER" id="PTHR43178:SF5">
    <property type="entry name" value="LIPOAMIDE ACYLTRANSFERASE COMPONENT OF BRANCHED-CHAIN ALPHA-KETO ACID DEHYDROGENASE COMPLEX, MITOCHONDRIAL"/>
    <property type="match status" value="1"/>
</dbReference>
<dbReference type="InterPro" id="IPR003016">
    <property type="entry name" value="2-oxoA_DH_lipoyl-BS"/>
</dbReference>
<dbReference type="SUPFAM" id="SSF52777">
    <property type="entry name" value="CoA-dependent acyltransferases"/>
    <property type="match status" value="1"/>
</dbReference>
<organism evidence="10 11">
    <name type="scientific">Facklamia lactis</name>
    <dbReference type="NCBI Taxonomy" id="2749967"/>
    <lineage>
        <taxon>Bacteria</taxon>
        <taxon>Bacillati</taxon>
        <taxon>Bacillota</taxon>
        <taxon>Bacilli</taxon>
        <taxon>Lactobacillales</taxon>
        <taxon>Aerococcaceae</taxon>
        <taxon>Facklamia</taxon>
    </lineage>
</organism>
<comment type="similarity">
    <text evidence="2 6">Belongs to the 2-oxoacid dehydrogenase family.</text>
</comment>
<evidence type="ECO:0000256" key="2">
    <source>
        <dbReference type="ARBA" id="ARBA00007317"/>
    </source>
</evidence>
<dbReference type="Gene3D" id="2.40.50.100">
    <property type="match status" value="2"/>
</dbReference>
<dbReference type="InterPro" id="IPR036625">
    <property type="entry name" value="E3-bd_dom_sf"/>
</dbReference>
<accession>A0ABS0LR68</accession>
<dbReference type="InterPro" id="IPR023213">
    <property type="entry name" value="CAT-like_dom_sf"/>
</dbReference>
<feature type="compositionally biased region" description="Polar residues" evidence="7">
    <location>
        <begin position="300"/>
        <end position="324"/>
    </location>
</feature>
<feature type="compositionally biased region" description="Polar residues" evidence="7">
    <location>
        <begin position="282"/>
        <end position="292"/>
    </location>
</feature>
<dbReference type="Gene3D" id="4.10.320.10">
    <property type="entry name" value="E3-binding domain"/>
    <property type="match status" value="1"/>
</dbReference>
<feature type="domain" description="Peripheral subunit-binding (PSBD)" evidence="9">
    <location>
        <begin position="248"/>
        <end position="285"/>
    </location>
</feature>
<evidence type="ECO:0000256" key="5">
    <source>
        <dbReference type="ARBA" id="ARBA00023315"/>
    </source>
</evidence>
<keyword evidence="11" id="KW-1185">Reference proteome</keyword>
<dbReference type="Proteomes" id="UP000721415">
    <property type="component" value="Unassembled WGS sequence"/>
</dbReference>
<feature type="domain" description="Lipoyl-binding" evidence="8">
    <location>
        <begin position="117"/>
        <end position="192"/>
    </location>
</feature>
<gene>
    <name evidence="10" type="ORF">HZY91_07010</name>
</gene>
<dbReference type="InterPro" id="IPR000089">
    <property type="entry name" value="Biotin_lipoyl"/>
</dbReference>
<evidence type="ECO:0000256" key="4">
    <source>
        <dbReference type="ARBA" id="ARBA00022823"/>
    </source>
</evidence>
<feature type="region of interest" description="Disordered" evidence="7">
    <location>
        <begin position="217"/>
        <end position="246"/>
    </location>
</feature>
<dbReference type="Gene3D" id="3.30.559.10">
    <property type="entry name" value="Chloramphenicol acetyltransferase-like domain"/>
    <property type="match status" value="1"/>
</dbReference>
<dbReference type="InterPro" id="IPR050743">
    <property type="entry name" value="2-oxoacid_DH_E2_comp"/>
</dbReference>
<dbReference type="RefSeq" id="WP_197115566.1">
    <property type="nucleotide sequence ID" value="NZ_JACBXQ010000004.1"/>
</dbReference>
<evidence type="ECO:0000259" key="9">
    <source>
        <dbReference type="PROSITE" id="PS51826"/>
    </source>
</evidence>
<dbReference type="InterPro" id="IPR011053">
    <property type="entry name" value="Single_hybrid_motif"/>
</dbReference>
<feature type="compositionally biased region" description="Polar residues" evidence="7">
    <location>
        <begin position="223"/>
        <end position="237"/>
    </location>
</feature>
<feature type="compositionally biased region" description="Acidic residues" evidence="7">
    <location>
        <begin position="82"/>
        <end position="91"/>
    </location>
</feature>
<evidence type="ECO:0000313" key="11">
    <source>
        <dbReference type="Proteomes" id="UP000721415"/>
    </source>
</evidence>
<dbReference type="EC" id="2.3.1.-" evidence="6"/>
<dbReference type="CDD" id="cd06849">
    <property type="entry name" value="lipoyl_domain"/>
    <property type="match status" value="2"/>
</dbReference>
<dbReference type="SUPFAM" id="SSF51230">
    <property type="entry name" value="Single hybrid motif"/>
    <property type="match status" value="2"/>
</dbReference>
<dbReference type="EMBL" id="JACBXQ010000004">
    <property type="protein sequence ID" value="MBG9986643.1"/>
    <property type="molecule type" value="Genomic_DNA"/>
</dbReference>
<protein>
    <recommendedName>
        <fullName evidence="6">Dihydrolipoamide acetyltransferase component of pyruvate dehydrogenase complex</fullName>
        <ecNumber evidence="6">2.3.1.-</ecNumber>
    </recommendedName>
</protein>
<comment type="cofactor">
    <cofactor evidence="1 6">
        <name>(R)-lipoate</name>
        <dbReference type="ChEBI" id="CHEBI:83088"/>
    </cofactor>
</comment>